<protein>
    <recommendedName>
        <fullName evidence="4">Lipoprotein</fullName>
    </recommendedName>
</protein>
<accession>A0A066UNB5</accession>
<proteinExistence type="predicted"/>
<name>A0A066UNB5_9GAMM</name>
<keyword evidence="3" id="KW-1185">Reference proteome</keyword>
<sequence>MKFIKIMTVFYLFTSLTACASPKSEISTITFNSPHSLNDDTRDQIIIYELLEPMKSYCGLYYLAIGYNPDDRIKNNDRFFHYGTCLFNIKKWNNIPNLTFRYTTIPRKRNTIFCDLAYLDDETIKTCTKMDDYVDSLYNTIPQDAWETYTINTKEIIENAIKDKNPIGNKEKNLNINSSKFTERNDRYVELKFHTVVIDNKMEHTIDILNCWKHQKNLFGINFKFNFMGLYDTLPAFGPKQDNDMSNTRAFEMDLDISGSEFKTIVHAVASN</sequence>
<evidence type="ECO:0008006" key="4">
    <source>
        <dbReference type="Google" id="ProtNLM"/>
    </source>
</evidence>
<evidence type="ECO:0000313" key="2">
    <source>
        <dbReference type="EMBL" id="KDN25639.1"/>
    </source>
</evidence>
<feature type="chain" id="PRO_5001632310" description="Lipoprotein" evidence="1">
    <location>
        <begin position="21"/>
        <end position="272"/>
    </location>
</feature>
<evidence type="ECO:0000256" key="1">
    <source>
        <dbReference type="SAM" id="SignalP"/>
    </source>
</evidence>
<feature type="non-terminal residue" evidence="2">
    <location>
        <position position="272"/>
    </location>
</feature>
<gene>
    <name evidence="2" type="ORF">MBO_02927</name>
</gene>
<keyword evidence="1" id="KW-0732">Signal</keyword>
<dbReference type="Proteomes" id="UP000035860">
    <property type="component" value="Unassembled WGS sequence"/>
</dbReference>
<dbReference type="EMBL" id="AOMT01000006">
    <property type="protein sequence ID" value="KDN25639.1"/>
    <property type="molecule type" value="Genomic_DNA"/>
</dbReference>
<evidence type="ECO:0000313" key="3">
    <source>
        <dbReference type="Proteomes" id="UP000035860"/>
    </source>
</evidence>
<feature type="signal peptide" evidence="1">
    <location>
        <begin position="1"/>
        <end position="20"/>
    </location>
</feature>
<reference evidence="2 3" key="1">
    <citation type="journal article" date="2014" name="Genome Announc.">
        <title>Draft Genome Sequence of Moraxella bovoculi Strain 237T (ATCC BAA-1259T) Isolated from a Calf with Infectious Bovine Keratoconjunctivitis.</title>
        <authorList>
            <person name="Calcutt M.J."/>
            <person name="Foecking M.F."/>
            <person name="Martin N.T."/>
            <person name="Mhlanga-Mutangadura T."/>
            <person name="Reilly T.J."/>
        </authorList>
    </citation>
    <scope>NUCLEOTIDE SEQUENCE [LARGE SCALE GENOMIC DNA]</scope>
    <source>
        <strain evidence="2 3">237</strain>
    </source>
</reference>
<dbReference type="OrthoDB" id="9877890at2"/>
<organism evidence="2 3">
    <name type="scientific">Moraxella bovoculi 237</name>
    <dbReference type="NCBI Taxonomy" id="743974"/>
    <lineage>
        <taxon>Bacteria</taxon>
        <taxon>Pseudomonadati</taxon>
        <taxon>Pseudomonadota</taxon>
        <taxon>Gammaproteobacteria</taxon>
        <taxon>Moraxellales</taxon>
        <taxon>Moraxellaceae</taxon>
        <taxon>Moraxella</taxon>
    </lineage>
</organism>
<dbReference type="RefSeq" id="WP_036363360.1">
    <property type="nucleotide sequence ID" value="NZ_AOMT01000006.1"/>
</dbReference>
<dbReference type="PROSITE" id="PS51257">
    <property type="entry name" value="PROKAR_LIPOPROTEIN"/>
    <property type="match status" value="1"/>
</dbReference>
<dbReference type="AlphaFoldDB" id="A0A066UNB5"/>
<comment type="caution">
    <text evidence="2">The sequence shown here is derived from an EMBL/GenBank/DDBJ whole genome shotgun (WGS) entry which is preliminary data.</text>
</comment>